<proteinExistence type="predicted"/>
<protein>
    <submittedName>
        <fullName evidence="1">Uncharacterized protein</fullName>
    </submittedName>
</protein>
<name>A0A8D9PEV4_9VIRU</name>
<dbReference type="EMBL" id="BK029940">
    <property type="protein sequence ID" value="DAD55891.1"/>
    <property type="molecule type" value="Genomic_DNA"/>
</dbReference>
<organism evidence="1">
    <name type="scientific">Bacteriophage sp</name>
    <dbReference type="NCBI Taxonomy" id="38018"/>
    <lineage>
        <taxon>Viruses</taxon>
    </lineage>
</organism>
<accession>A0A8D9PEV4</accession>
<sequence length="75" mass="8967">MTVERLREILNEIAESPYWKQYKESQVVITIENFEANWGGRPYEKVQSVGLGFDWEMGQFRIEPENKLMEVSKRK</sequence>
<reference evidence="1" key="1">
    <citation type="journal article" date="2021" name="Proc. Natl. Acad. Sci. U.S.A.">
        <title>A Catalog of Tens of Thousands of Viruses from Human Metagenomes Reveals Hidden Associations with Chronic Diseases.</title>
        <authorList>
            <person name="Tisza M.J."/>
            <person name="Buck C.B."/>
        </authorList>
    </citation>
    <scope>NUCLEOTIDE SEQUENCE</scope>
    <source>
        <strain evidence="1">CtOZu12</strain>
    </source>
</reference>
<evidence type="ECO:0000313" key="1">
    <source>
        <dbReference type="EMBL" id="DAD55891.1"/>
    </source>
</evidence>